<keyword evidence="5" id="KW-1185">Reference proteome</keyword>
<dbReference type="PANTHER" id="PTHR43775">
    <property type="entry name" value="FATTY ACID SYNTHASE"/>
    <property type="match status" value="1"/>
</dbReference>
<keyword evidence="1" id="KW-0596">Phosphopantetheine</keyword>
<dbReference type="SMART" id="SM00825">
    <property type="entry name" value="PKS_KS"/>
    <property type="match status" value="1"/>
</dbReference>
<proteinExistence type="predicted"/>
<sequence>MCTSFNEAEINPQKNNKINTSSGSAATRIAYYLNLKGLAFSLNSTCSGSLTELKIAWNSIQCGDCDMAIVGAASLRLPQSCYIVQPGLIFLAKRICCPFDHNSDGTITENSCRWTIKCDKKAIQSANLIPANISFIEAHGTATKLGNPIKIKDLTKVFNELSSTTKKHCAISFEKSNIGNCNIAAGFAGLIKTVKAIEDYVIPP</sequence>
<reference evidence="4 5" key="1">
    <citation type="journal article" date="2019" name="Environ. Microbiol.">
        <title>At the nexus of three kingdoms: the genome of the mycorrhizal fungus Gigaspora margarita provides insights into plant, endobacterial and fungal interactions.</title>
        <authorList>
            <person name="Venice F."/>
            <person name="Ghignone S."/>
            <person name="Salvioli di Fossalunga A."/>
            <person name="Amselem J."/>
            <person name="Novero M."/>
            <person name="Xianan X."/>
            <person name="Sedzielewska Toro K."/>
            <person name="Morin E."/>
            <person name="Lipzen A."/>
            <person name="Grigoriev I.V."/>
            <person name="Henrissat B."/>
            <person name="Martin F.M."/>
            <person name="Bonfante P."/>
        </authorList>
    </citation>
    <scope>NUCLEOTIDE SEQUENCE [LARGE SCALE GENOMIC DNA]</scope>
    <source>
        <strain evidence="4 5">BEG34</strain>
    </source>
</reference>
<evidence type="ECO:0000256" key="2">
    <source>
        <dbReference type="ARBA" id="ARBA00022553"/>
    </source>
</evidence>
<dbReference type="AlphaFoldDB" id="A0A8H4ELK4"/>
<evidence type="ECO:0000259" key="3">
    <source>
        <dbReference type="PROSITE" id="PS52004"/>
    </source>
</evidence>
<dbReference type="GO" id="GO:0006633">
    <property type="term" value="P:fatty acid biosynthetic process"/>
    <property type="evidence" value="ECO:0007669"/>
    <property type="project" value="TreeGrafter"/>
</dbReference>
<evidence type="ECO:0000256" key="1">
    <source>
        <dbReference type="ARBA" id="ARBA00022450"/>
    </source>
</evidence>
<keyword evidence="2" id="KW-0597">Phosphoprotein</keyword>
<dbReference type="Proteomes" id="UP000439903">
    <property type="component" value="Unassembled WGS sequence"/>
</dbReference>
<dbReference type="GO" id="GO:0004312">
    <property type="term" value="F:fatty acid synthase activity"/>
    <property type="evidence" value="ECO:0007669"/>
    <property type="project" value="TreeGrafter"/>
</dbReference>
<dbReference type="OrthoDB" id="329835at2759"/>
<dbReference type="Gene3D" id="3.40.47.10">
    <property type="match status" value="2"/>
</dbReference>
<dbReference type="PROSITE" id="PS52004">
    <property type="entry name" value="KS3_2"/>
    <property type="match status" value="1"/>
</dbReference>
<dbReference type="InterPro" id="IPR014031">
    <property type="entry name" value="Ketoacyl_synth_C"/>
</dbReference>
<dbReference type="Pfam" id="PF02801">
    <property type="entry name" value="Ketoacyl-synt_C"/>
    <property type="match status" value="1"/>
</dbReference>
<evidence type="ECO:0000313" key="4">
    <source>
        <dbReference type="EMBL" id="KAF0511666.1"/>
    </source>
</evidence>
<name>A0A8H4ELK4_GIGMA</name>
<dbReference type="GO" id="GO:0005737">
    <property type="term" value="C:cytoplasm"/>
    <property type="evidence" value="ECO:0007669"/>
    <property type="project" value="TreeGrafter"/>
</dbReference>
<accession>A0A8H4ELK4</accession>
<evidence type="ECO:0000313" key="5">
    <source>
        <dbReference type="Proteomes" id="UP000439903"/>
    </source>
</evidence>
<dbReference type="PANTHER" id="PTHR43775:SF37">
    <property type="entry name" value="SI:DKEY-61P9.11"/>
    <property type="match status" value="1"/>
</dbReference>
<organism evidence="4 5">
    <name type="scientific">Gigaspora margarita</name>
    <dbReference type="NCBI Taxonomy" id="4874"/>
    <lineage>
        <taxon>Eukaryota</taxon>
        <taxon>Fungi</taxon>
        <taxon>Fungi incertae sedis</taxon>
        <taxon>Mucoromycota</taxon>
        <taxon>Glomeromycotina</taxon>
        <taxon>Glomeromycetes</taxon>
        <taxon>Diversisporales</taxon>
        <taxon>Gigasporaceae</taxon>
        <taxon>Gigaspora</taxon>
    </lineage>
</organism>
<dbReference type="GO" id="GO:0005886">
    <property type="term" value="C:plasma membrane"/>
    <property type="evidence" value="ECO:0007669"/>
    <property type="project" value="TreeGrafter"/>
</dbReference>
<dbReference type="InterPro" id="IPR020841">
    <property type="entry name" value="PKS_Beta-ketoAc_synthase_dom"/>
</dbReference>
<protein>
    <submittedName>
        <fullName evidence="4">Polyketide synthase</fullName>
    </submittedName>
</protein>
<dbReference type="EMBL" id="WTPW01000437">
    <property type="protein sequence ID" value="KAF0511666.1"/>
    <property type="molecule type" value="Genomic_DNA"/>
</dbReference>
<comment type="caution">
    <text evidence="4">The sequence shown here is derived from an EMBL/GenBank/DDBJ whole genome shotgun (WGS) entry which is preliminary data.</text>
</comment>
<gene>
    <name evidence="4" type="ORF">F8M41_018248</name>
</gene>
<dbReference type="InterPro" id="IPR050091">
    <property type="entry name" value="PKS_NRPS_Biosynth_Enz"/>
</dbReference>
<dbReference type="SUPFAM" id="SSF53901">
    <property type="entry name" value="Thiolase-like"/>
    <property type="match status" value="1"/>
</dbReference>
<dbReference type="InterPro" id="IPR016039">
    <property type="entry name" value="Thiolase-like"/>
</dbReference>
<feature type="domain" description="Ketosynthase family 3 (KS3)" evidence="3">
    <location>
        <begin position="1"/>
        <end position="204"/>
    </location>
</feature>